<gene>
    <name evidence="2" type="ORF">A3F84_17270</name>
</gene>
<dbReference type="EMBL" id="MFKF01000166">
    <property type="protein sequence ID" value="OGG51853.1"/>
    <property type="molecule type" value="Genomic_DNA"/>
</dbReference>
<comment type="caution">
    <text evidence="2">The sequence shown here is derived from an EMBL/GenBank/DDBJ whole genome shotgun (WGS) entry which is preliminary data.</text>
</comment>
<reference evidence="2 3" key="1">
    <citation type="journal article" date="2016" name="Nat. Commun.">
        <title>Thousands of microbial genomes shed light on interconnected biogeochemical processes in an aquifer system.</title>
        <authorList>
            <person name="Anantharaman K."/>
            <person name="Brown C.T."/>
            <person name="Hug L.A."/>
            <person name="Sharon I."/>
            <person name="Castelle C.J."/>
            <person name="Probst A.J."/>
            <person name="Thomas B.C."/>
            <person name="Singh A."/>
            <person name="Wilkins M.J."/>
            <person name="Karaoz U."/>
            <person name="Brodie E.L."/>
            <person name="Williams K.H."/>
            <person name="Hubbard S.S."/>
            <person name="Banfield J.F."/>
        </authorList>
    </citation>
    <scope>NUCLEOTIDE SEQUENCE [LARGE SCALE GENOMIC DNA]</scope>
    <source>
        <strain evidence="3">RIFCSPLOWO2_12_FULL_64_10</strain>
    </source>
</reference>
<dbReference type="Pfam" id="PF01261">
    <property type="entry name" value="AP_endonuc_2"/>
    <property type="match status" value="1"/>
</dbReference>
<dbReference type="PANTHER" id="PTHR12110:SF41">
    <property type="entry name" value="INOSOSE DEHYDRATASE"/>
    <property type="match status" value="1"/>
</dbReference>
<name>A0A1F6CRS8_HANXR</name>
<dbReference type="InterPro" id="IPR050312">
    <property type="entry name" value="IolE/XylAMocC-like"/>
</dbReference>
<evidence type="ECO:0000313" key="2">
    <source>
        <dbReference type="EMBL" id="OGG51853.1"/>
    </source>
</evidence>
<evidence type="ECO:0000259" key="1">
    <source>
        <dbReference type="Pfam" id="PF01261"/>
    </source>
</evidence>
<dbReference type="AlphaFoldDB" id="A0A1F6CRS8"/>
<dbReference type="InterPro" id="IPR036237">
    <property type="entry name" value="Xyl_isomerase-like_sf"/>
</dbReference>
<sequence length="264" mass="28582">MQLGCSTILYGGHDLDVALDRIKSIGYSAVELCAIPGMAPHLKLSESAAYYRDVKSRIAGHGLVVESIGASGTFGDRAKFLQVLDAAVAVGAPLVTTGAGGKMDDDASFKEVVRAVNDAVGECRARRVKLSVKPHVNNAVYDTDTACRFMQEVDRAWVGLNYDPTHVWRSGKMEIPEQTVGKILDYILSLRIRDVKGRQTAIGPVEGQIAPNGDLNLPALAKEFKKIRGVQYAVLEIVGTKAYTVAQADDVIKRSFDYFNPLLA</sequence>
<proteinExistence type="predicted"/>
<dbReference type="InterPro" id="IPR013022">
    <property type="entry name" value="Xyl_isomerase-like_TIM-brl"/>
</dbReference>
<accession>A0A1F6CRS8</accession>
<protein>
    <recommendedName>
        <fullName evidence="1">Xylose isomerase-like TIM barrel domain-containing protein</fullName>
    </recommendedName>
</protein>
<dbReference type="Proteomes" id="UP000178606">
    <property type="component" value="Unassembled WGS sequence"/>
</dbReference>
<feature type="domain" description="Xylose isomerase-like TIM barrel" evidence="1">
    <location>
        <begin position="19"/>
        <end position="258"/>
    </location>
</feature>
<organism evidence="2 3">
    <name type="scientific">Handelsmanbacteria sp. (strain RIFCSPLOWO2_12_FULL_64_10)</name>
    <dbReference type="NCBI Taxonomy" id="1817868"/>
    <lineage>
        <taxon>Bacteria</taxon>
        <taxon>Candidatus Handelsmaniibacteriota</taxon>
    </lineage>
</organism>
<dbReference type="SUPFAM" id="SSF51658">
    <property type="entry name" value="Xylose isomerase-like"/>
    <property type="match status" value="1"/>
</dbReference>
<evidence type="ECO:0000313" key="3">
    <source>
        <dbReference type="Proteomes" id="UP000178606"/>
    </source>
</evidence>
<dbReference type="Gene3D" id="3.20.20.150">
    <property type="entry name" value="Divalent-metal-dependent TIM barrel enzymes"/>
    <property type="match status" value="1"/>
</dbReference>
<dbReference type="PANTHER" id="PTHR12110">
    <property type="entry name" value="HYDROXYPYRUVATE ISOMERASE"/>
    <property type="match status" value="1"/>
</dbReference>